<protein>
    <recommendedName>
        <fullName evidence="4">BED-type domain-containing protein</fullName>
    </recommendedName>
</protein>
<evidence type="ECO:0000313" key="2">
    <source>
        <dbReference type="EMBL" id="KAH0543136.1"/>
    </source>
</evidence>
<evidence type="ECO:0000256" key="1">
    <source>
        <dbReference type="SAM" id="MobiDB-lite"/>
    </source>
</evidence>
<dbReference type="AlphaFoldDB" id="A0AAV7I603"/>
<sequence>MSLTNSTRLSSATSSNTNDIEMTNGENPTISVVQVTEKRRAELAAECRKRPYLDGRYFEPDLSISSVKGTITGVCQLCKAKSIHRPIKGSFQTSSNYITHIQKVHADNFDADKEYVDQKRQKKNDEAEKMMRTY</sequence>
<evidence type="ECO:0008006" key="4">
    <source>
        <dbReference type="Google" id="ProtNLM"/>
    </source>
</evidence>
<feature type="region of interest" description="Disordered" evidence="1">
    <location>
        <begin position="1"/>
        <end position="28"/>
    </location>
</feature>
<organism evidence="2 3">
    <name type="scientific">Cotesia glomerata</name>
    <name type="common">Lepidopteran parasitic wasp</name>
    <name type="synonym">Apanteles glomeratus</name>
    <dbReference type="NCBI Taxonomy" id="32391"/>
    <lineage>
        <taxon>Eukaryota</taxon>
        <taxon>Metazoa</taxon>
        <taxon>Ecdysozoa</taxon>
        <taxon>Arthropoda</taxon>
        <taxon>Hexapoda</taxon>
        <taxon>Insecta</taxon>
        <taxon>Pterygota</taxon>
        <taxon>Neoptera</taxon>
        <taxon>Endopterygota</taxon>
        <taxon>Hymenoptera</taxon>
        <taxon>Apocrita</taxon>
        <taxon>Ichneumonoidea</taxon>
        <taxon>Braconidae</taxon>
        <taxon>Microgastrinae</taxon>
        <taxon>Cotesia</taxon>
    </lineage>
</organism>
<evidence type="ECO:0000313" key="3">
    <source>
        <dbReference type="Proteomes" id="UP000826195"/>
    </source>
</evidence>
<keyword evidence="3" id="KW-1185">Reference proteome</keyword>
<comment type="caution">
    <text evidence="2">The sequence shown here is derived from an EMBL/GenBank/DDBJ whole genome shotgun (WGS) entry which is preliminary data.</text>
</comment>
<reference evidence="2 3" key="1">
    <citation type="journal article" date="2021" name="J. Hered.">
        <title>A chromosome-level genome assembly of the parasitoid wasp, Cotesia glomerata (Hymenoptera: Braconidae).</title>
        <authorList>
            <person name="Pinto B.J."/>
            <person name="Weis J.J."/>
            <person name="Gamble T."/>
            <person name="Ode P.J."/>
            <person name="Paul R."/>
            <person name="Zaspel J.M."/>
        </authorList>
    </citation>
    <scope>NUCLEOTIDE SEQUENCE [LARGE SCALE GENOMIC DNA]</scope>
    <source>
        <strain evidence="2">CgM1</strain>
    </source>
</reference>
<gene>
    <name evidence="2" type="ORF">KQX54_000376</name>
</gene>
<accession>A0AAV7I603</accession>
<proteinExistence type="predicted"/>
<dbReference type="EMBL" id="JAHXZJ010002366">
    <property type="protein sequence ID" value="KAH0543136.1"/>
    <property type="molecule type" value="Genomic_DNA"/>
</dbReference>
<dbReference type="Proteomes" id="UP000826195">
    <property type="component" value="Unassembled WGS sequence"/>
</dbReference>
<name>A0AAV7I603_COTGL</name>